<keyword evidence="2" id="KW-0808">Transferase</keyword>
<keyword evidence="3" id="KW-0547">Nucleotide-binding</keyword>
<sequence>MSRHARGVTVARRRPGKRVPASRACPLFHGGRHRVGSTHPSSPKQPPEPPGESAAASSHVPELEAKLVDSVVKRTQILCLPALLPVIDQALRANRDPAGAQSVVDWLALEPSLALRVLDATAGKTPTCPERRPAGLEPRVAALGQAFVRTILLSAARASVAARRLPIPVEALVGYWSHSTFSAFIARALAEAAAYESPEEAHLAGLLHDLGSLMLLTAVPHTFQSLVGEKTIAGAGGIPEQAGRLGTIHAEIGARFLDGLDLPFYFRDAILLHHAPAVELEGTHPLVRIVRSAESLSRQPASECKRGLAADLMGIPMASVQAALARAGREFEATLRTLGLATATPPAGQDEDVISESILETRALTDTLVGRVVEEAGRWAEQVPAEPGRPARMPDEPPVTPAMTAPATEAMGASLLEEVLEEMVRLEATVALQALDDVPRSLAEASPLFTALAGVKRFLLFVPAEDDETAWPGWRVDAGQARRFELSLPLSLAQSIVARAAREGTTVVSYEAGSVRRLVGLDLQIARALGAEAIAVVPLKAAGPAARGVLVLPVLPQQVGGFEQSLPLLEDVARRIAAAAERERRGARAGPDPKGQSAVEALQSSLRLIHEARRLLCAIQVSLETARHGASAGENVGKALEGVGRDIDRLAQLLERIGEPGKKIVPEPGPVDINRLVEECLRVHRDGLFTGHRIQVELNLDEHLPSVLADAGMLRQVLLELMKNASEAMTDGGRLRVATADLVNHEGAMMVEVTVADTGPGMPPEKMATLFSLPGAAPSGQGEGLADCLALVKTLGGHLG</sequence>
<keyword evidence="5" id="KW-0067">ATP-binding</keyword>
<evidence type="ECO:0000259" key="8">
    <source>
        <dbReference type="PROSITE" id="PS50109"/>
    </source>
</evidence>
<dbReference type="InterPro" id="IPR013976">
    <property type="entry name" value="HDOD"/>
</dbReference>
<dbReference type="Pfam" id="PF08668">
    <property type="entry name" value="HDOD"/>
    <property type="match status" value="1"/>
</dbReference>
<dbReference type="SUPFAM" id="SSF55781">
    <property type="entry name" value="GAF domain-like"/>
    <property type="match status" value="1"/>
</dbReference>
<evidence type="ECO:0000256" key="1">
    <source>
        <dbReference type="ARBA" id="ARBA00022553"/>
    </source>
</evidence>
<evidence type="ECO:0000256" key="7">
    <source>
        <dbReference type="SAM" id="MobiDB-lite"/>
    </source>
</evidence>
<evidence type="ECO:0000256" key="5">
    <source>
        <dbReference type="ARBA" id="ARBA00022840"/>
    </source>
</evidence>
<dbReference type="OrthoDB" id="5294724at2"/>
<dbReference type="AlphaFoldDB" id="A0A5C7EKT2"/>
<keyword evidence="11" id="KW-1185">Reference proteome</keyword>
<dbReference type="SUPFAM" id="SSF55874">
    <property type="entry name" value="ATPase domain of HSP90 chaperone/DNA topoisomerase II/histidine kinase"/>
    <property type="match status" value="1"/>
</dbReference>
<dbReference type="Proteomes" id="UP000321201">
    <property type="component" value="Unassembled WGS sequence"/>
</dbReference>
<dbReference type="GO" id="GO:0016301">
    <property type="term" value="F:kinase activity"/>
    <property type="evidence" value="ECO:0007669"/>
    <property type="project" value="UniProtKB-KW"/>
</dbReference>
<name>A0A5C7EKT2_9PROT</name>
<dbReference type="SMART" id="SM00387">
    <property type="entry name" value="HATPase_c"/>
    <property type="match status" value="1"/>
</dbReference>
<evidence type="ECO:0000256" key="3">
    <source>
        <dbReference type="ARBA" id="ARBA00022741"/>
    </source>
</evidence>
<evidence type="ECO:0000256" key="6">
    <source>
        <dbReference type="ARBA" id="ARBA00023012"/>
    </source>
</evidence>
<dbReference type="EMBL" id="VPFL01000002">
    <property type="protein sequence ID" value="TXF13250.1"/>
    <property type="molecule type" value="Genomic_DNA"/>
</dbReference>
<dbReference type="InterPro" id="IPR005467">
    <property type="entry name" value="His_kinase_dom"/>
</dbReference>
<dbReference type="Pfam" id="PF02518">
    <property type="entry name" value="HATPase_c"/>
    <property type="match status" value="1"/>
</dbReference>
<feature type="domain" description="Histidine kinase" evidence="8">
    <location>
        <begin position="607"/>
        <end position="800"/>
    </location>
</feature>
<evidence type="ECO:0000313" key="11">
    <source>
        <dbReference type="Proteomes" id="UP000321201"/>
    </source>
</evidence>
<feature type="compositionally biased region" description="Basic residues" evidence="7">
    <location>
        <begin position="1"/>
        <end position="17"/>
    </location>
</feature>
<dbReference type="InParanoid" id="A0A5C7EKT2"/>
<dbReference type="InterPro" id="IPR036890">
    <property type="entry name" value="HATPase_C_sf"/>
</dbReference>
<feature type="region of interest" description="Disordered" evidence="7">
    <location>
        <begin position="1"/>
        <end position="60"/>
    </location>
</feature>
<dbReference type="Gene3D" id="3.30.450.40">
    <property type="match status" value="1"/>
</dbReference>
<dbReference type="PANTHER" id="PTHR43065:SF10">
    <property type="entry name" value="PEROXIDE STRESS-ACTIVATED HISTIDINE KINASE MAK3"/>
    <property type="match status" value="1"/>
</dbReference>
<reference evidence="10 11" key="1">
    <citation type="submission" date="2019-08" db="EMBL/GenBank/DDBJ databases">
        <title>Pelomicrobium methylotrophicum gen. nov., sp. nov. a moderately thermophilic, facultatively anaerobic, lithoautotrophic and methylotrophic bacterium isolated from a terrestrial mud volcano.</title>
        <authorList>
            <person name="Slobodkina G.B."/>
            <person name="Merkel A.Y."/>
            <person name="Slobodkin A.I."/>
        </authorList>
    </citation>
    <scope>NUCLEOTIDE SEQUENCE [LARGE SCALE GENOMIC DNA]</scope>
    <source>
        <strain evidence="10 11">SM250</strain>
    </source>
</reference>
<dbReference type="GO" id="GO:0005524">
    <property type="term" value="F:ATP binding"/>
    <property type="evidence" value="ECO:0007669"/>
    <property type="project" value="UniProtKB-KW"/>
</dbReference>
<protein>
    <submittedName>
        <fullName evidence="10">HDOD domain-containing protein</fullName>
    </submittedName>
</protein>
<gene>
    <name evidence="10" type="ORF">FR698_01540</name>
</gene>
<evidence type="ECO:0000259" key="9">
    <source>
        <dbReference type="PROSITE" id="PS51833"/>
    </source>
</evidence>
<dbReference type="GO" id="GO:0000160">
    <property type="term" value="P:phosphorelay signal transduction system"/>
    <property type="evidence" value="ECO:0007669"/>
    <property type="project" value="UniProtKB-KW"/>
</dbReference>
<accession>A0A5C7EKT2</accession>
<dbReference type="InterPro" id="IPR003594">
    <property type="entry name" value="HATPase_dom"/>
</dbReference>
<comment type="caution">
    <text evidence="10">The sequence shown here is derived from an EMBL/GenBank/DDBJ whole genome shotgun (WGS) entry which is preliminary data.</text>
</comment>
<keyword evidence="6" id="KW-0902">Two-component regulatory system</keyword>
<dbReference type="SUPFAM" id="SSF109604">
    <property type="entry name" value="HD-domain/PDEase-like"/>
    <property type="match status" value="1"/>
</dbReference>
<feature type="domain" description="HDOD" evidence="9">
    <location>
        <begin position="77"/>
        <end position="276"/>
    </location>
</feature>
<dbReference type="Gene3D" id="1.10.3210.10">
    <property type="entry name" value="Hypothetical protein af1432"/>
    <property type="match status" value="1"/>
</dbReference>
<evidence type="ECO:0000256" key="4">
    <source>
        <dbReference type="ARBA" id="ARBA00022777"/>
    </source>
</evidence>
<proteinExistence type="predicted"/>
<organism evidence="10 11">
    <name type="scientific">Pelomicrobium methylotrophicum</name>
    <dbReference type="NCBI Taxonomy" id="2602750"/>
    <lineage>
        <taxon>Bacteria</taxon>
        <taxon>Pseudomonadati</taxon>
        <taxon>Pseudomonadota</taxon>
        <taxon>Hydrogenophilia</taxon>
        <taxon>Hydrogenophilia incertae sedis</taxon>
        <taxon>Pelomicrobium</taxon>
    </lineage>
</organism>
<dbReference type="PROSITE" id="PS51833">
    <property type="entry name" value="HDOD"/>
    <property type="match status" value="1"/>
</dbReference>
<evidence type="ECO:0000256" key="2">
    <source>
        <dbReference type="ARBA" id="ARBA00022679"/>
    </source>
</evidence>
<dbReference type="PROSITE" id="PS50109">
    <property type="entry name" value="HIS_KIN"/>
    <property type="match status" value="1"/>
</dbReference>
<dbReference type="Gene3D" id="3.30.565.10">
    <property type="entry name" value="Histidine kinase-like ATPase, C-terminal domain"/>
    <property type="match status" value="1"/>
</dbReference>
<keyword evidence="4" id="KW-0418">Kinase</keyword>
<dbReference type="InterPro" id="IPR029016">
    <property type="entry name" value="GAF-like_dom_sf"/>
</dbReference>
<keyword evidence="1" id="KW-0597">Phosphoprotein</keyword>
<dbReference type="PANTHER" id="PTHR43065">
    <property type="entry name" value="SENSOR HISTIDINE KINASE"/>
    <property type="match status" value="1"/>
</dbReference>
<evidence type="ECO:0000313" key="10">
    <source>
        <dbReference type="EMBL" id="TXF13250.1"/>
    </source>
</evidence>